<reference evidence="1" key="1">
    <citation type="submission" date="2019-11" db="EMBL/GenBank/DDBJ databases">
        <title>The nuclear and mitochondrial genomes of Frieseomelitta varia - a highly eusocial stingless bee (Meliponini) with a permanently sterile worker caste.</title>
        <authorList>
            <person name="Freitas F.C.P."/>
            <person name="Lourenco A.P."/>
            <person name="Nunes F.M.F."/>
            <person name="Paschoal A.R."/>
            <person name="Abreu F.C.P."/>
            <person name="Barbin F.O."/>
            <person name="Bataglia L."/>
            <person name="Cardoso-Junior C.A.M."/>
            <person name="Cervoni M.S."/>
            <person name="Silva S.R."/>
            <person name="Dalarmi F."/>
            <person name="Del Lama M.A."/>
            <person name="Depintor T.S."/>
            <person name="Ferreira K.M."/>
            <person name="Goria P.S."/>
            <person name="Jaskot M.C."/>
            <person name="Lago D.C."/>
            <person name="Luna-Lucena D."/>
            <person name="Moda L.M."/>
            <person name="Nascimento L."/>
            <person name="Pedrino M."/>
            <person name="Rabico F.O."/>
            <person name="Sanches F.C."/>
            <person name="Santos D.E."/>
            <person name="Santos C.G."/>
            <person name="Vieira J."/>
            <person name="Lopes T.F."/>
            <person name="Barchuk A.R."/>
            <person name="Hartfelder K."/>
            <person name="Simoes Z.L.P."/>
            <person name="Bitondi M.M.G."/>
            <person name="Pinheiro D.G."/>
        </authorList>
    </citation>
    <scope>NUCLEOTIDE SEQUENCE</scope>
    <source>
        <strain evidence="1">USP_RPSP 00005682</strain>
        <tissue evidence="1">Whole individual</tissue>
    </source>
</reference>
<gene>
    <name evidence="1" type="ORF">E2986_13235</name>
</gene>
<evidence type="ECO:0000313" key="1">
    <source>
        <dbReference type="EMBL" id="KAF3426023.1"/>
    </source>
</evidence>
<dbReference type="Proteomes" id="UP000655588">
    <property type="component" value="Unassembled WGS sequence"/>
</dbReference>
<organism evidence="1 2">
    <name type="scientific">Frieseomelitta varia</name>
    <dbReference type="NCBI Taxonomy" id="561572"/>
    <lineage>
        <taxon>Eukaryota</taxon>
        <taxon>Metazoa</taxon>
        <taxon>Ecdysozoa</taxon>
        <taxon>Arthropoda</taxon>
        <taxon>Hexapoda</taxon>
        <taxon>Insecta</taxon>
        <taxon>Pterygota</taxon>
        <taxon>Neoptera</taxon>
        <taxon>Endopterygota</taxon>
        <taxon>Hymenoptera</taxon>
        <taxon>Apocrita</taxon>
        <taxon>Aculeata</taxon>
        <taxon>Apoidea</taxon>
        <taxon>Anthophila</taxon>
        <taxon>Apidae</taxon>
        <taxon>Frieseomelitta</taxon>
    </lineage>
</organism>
<sequence>MDHKELGRRGRPNCPLESLSLPRITQGPLAERKAIVNDVKLHEKTRHSSSWLNAAFRFSYCIK</sequence>
<evidence type="ECO:0000313" key="2">
    <source>
        <dbReference type="Proteomes" id="UP000655588"/>
    </source>
</evidence>
<proteinExistence type="predicted"/>
<dbReference type="AlphaFoldDB" id="A0A833RRJ5"/>
<dbReference type="EMBL" id="WNWW01000345">
    <property type="protein sequence ID" value="KAF3426023.1"/>
    <property type="molecule type" value="Genomic_DNA"/>
</dbReference>
<accession>A0A833RRJ5</accession>
<comment type="caution">
    <text evidence="1">The sequence shown here is derived from an EMBL/GenBank/DDBJ whole genome shotgun (WGS) entry which is preliminary data.</text>
</comment>
<keyword evidence="2" id="KW-1185">Reference proteome</keyword>
<name>A0A833RRJ5_9HYME</name>
<protein>
    <submittedName>
        <fullName evidence="1">Uncharacterized protein</fullName>
    </submittedName>
</protein>